<dbReference type="Pfam" id="PF24758">
    <property type="entry name" value="LRR_At5g56370"/>
    <property type="match status" value="1"/>
</dbReference>
<gene>
    <name evidence="3" type="ORF">DY000_02038438</name>
</gene>
<proteinExistence type="predicted"/>
<dbReference type="Pfam" id="PF00646">
    <property type="entry name" value="F-box"/>
    <property type="match status" value="1"/>
</dbReference>
<accession>A0ABQ7BHY1</accession>
<dbReference type="Gene3D" id="3.80.10.10">
    <property type="entry name" value="Ribonuclease Inhibitor"/>
    <property type="match status" value="1"/>
</dbReference>
<reference evidence="3 4" key="1">
    <citation type="journal article" date="2020" name="BMC Genomics">
        <title>Intraspecific diversification of the crop wild relative Brassica cretica Lam. using demographic model selection.</title>
        <authorList>
            <person name="Kioukis A."/>
            <person name="Michalopoulou V.A."/>
            <person name="Briers L."/>
            <person name="Pirintsos S."/>
            <person name="Studholme D.J."/>
            <person name="Pavlidis P."/>
            <person name="Sarris P.F."/>
        </authorList>
    </citation>
    <scope>NUCLEOTIDE SEQUENCE [LARGE SCALE GENOMIC DNA]</scope>
    <source>
        <strain evidence="4">cv. PFS-1207/04</strain>
    </source>
</reference>
<feature type="domain" description="FBD" evidence="2">
    <location>
        <begin position="364"/>
        <end position="435"/>
    </location>
</feature>
<sequence>NPFGFSNLQDPIVFPHMDIISHLSDDLLLRILSFVPTKDVVATSLLSKRWECLWTSVSKLGYDDSYHHTGDYKNFSQFVYRSLLSNKAPVPDKLHLKLGPDCPFIDVELWINIALSRRVRELEIDLFSKEESFNLPNSLYTSETLEILTLISCVLVNVPSSVCLPSLKTLKLDRVDYTDNDTLPRLLSGCPNLEVLFVERHVGDETTDSIVVAPSLQRLTMLDTHSGTCGRFVVDVPSLKHLEITDSVAYVDLRRMENMPVLEKACVWITSSGVTQEFLKALTSVHRLSLSLSLSEVMMHPSGLTFNQLVHLDLYTLTEGWWDLLTCMLQDSPKLRFLRLSNNKLTSESKETPIGWRQPSSVPECLLSSLEAFVWIGYNGRQGDREIAIYLLKNTACLKTATFSPHSTDLGEKYQMLKVLASVATISASSQLLFD</sequence>
<dbReference type="SUPFAM" id="SSF52047">
    <property type="entry name" value="RNI-like"/>
    <property type="match status" value="1"/>
</dbReference>
<dbReference type="SMART" id="SM00579">
    <property type="entry name" value="FBD"/>
    <property type="match status" value="1"/>
</dbReference>
<dbReference type="InterPro" id="IPR050232">
    <property type="entry name" value="FBL13/AtMIF1-like"/>
</dbReference>
<name>A0ABQ7BHY1_BRACR</name>
<dbReference type="CDD" id="cd22160">
    <property type="entry name" value="F-box_AtFBL13-like"/>
    <property type="match status" value="1"/>
</dbReference>
<dbReference type="InterPro" id="IPR006566">
    <property type="entry name" value="FBD"/>
</dbReference>
<dbReference type="SUPFAM" id="SSF81383">
    <property type="entry name" value="F-box domain"/>
    <property type="match status" value="1"/>
</dbReference>
<evidence type="ECO:0000259" key="1">
    <source>
        <dbReference type="SMART" id="SM00256"/>
    </source>
</evidence>
<comment type="caution">
    <text evidence="3">The sequence shown here is derived from an EMBL/GenBank/DDBJ whole genome shotgun (WGS) entry which is preliminary data.</text>
</comment>
<evidence type="ECO:0000313" key="4">
    <source>
        <dbReference type="Proteomes" id="UP000266723"/>
    </source>
</evidence>
<keyword evidence="4" id="KW-1185">Reference proteome</keyword>
<dbReference type="InterPro" id="IPR055411">
    <property type="entry name" value="LRR_FXL15/At3g58940/PEG3-like"/>
</dbReference>
<dbReference type="EMBL" id="QGKV02001507">
    <property type="protein sequence ID" value="KAF3531937.1"/>
    <property type="molecule type" value="Genomic_DNA"/>
</dbReference>
<evidence type="ECO:0008006" key="5">
    <source>
        <dbReference type="Google" id="ProtNLM"/>
    </source>
</evidence>
<protein>
    <recommendedName>
        <fullName evidence="5">F-box domain-containing protein</fullName>
    </recommendedName>
</protein>
<dbReference type="InterPro" id="IPR053781">
    <property type="entry name" value="F-box_AtFBL13-like"/>
</dbReference>
<dbReference type="InterPro" id="IPR032675">
    <property type="entry name" value="LRR_dom_sf"/>
</dbReference>
<dbReference type="InterPro" id="IPR001810">
    <property type="entry name" value="F-box_dom"/>
</dbReference>
<evidence type="ECO:0000259" key="2">
    <source>
        <dbReference type="SMART" id="SM00579"/>
    </source>
</evidence>
<dbReference type="InterPro" id="IPR036047">
    <property type="entry name" value="F-box-like_dom_sf"/>
</dbReference>
<dbReference type="PANTHER" id="PTHR31900:SF34">
    <property type="entry name" value="EMB|CAB62440.1-RELATED"/>
    <property type="match status" value="1"/>
</dbReference>
<feature type="domain" description="F-box" evidence="1">
    <location>
        <begin position="23"/>
        <end position="64"/>
    </location>
</feature>
<dbReference type="Proteomes" id="UP000266723">
    <property type="component" value="Unassembled WGS sequence"/>
</dbReference>
<evidence type="ECO:0000313" key="3">
    <source>
        <dbReference type="EMBL" id="KAF3531937.1"/>
    </source>
</evidence>
<organism evidence="3 4">
    <name type="scientific">Brassica cretica</name>
    <name type="common">Mustard</name>
    <dbReference type="NCBI Taxonomy" id="69181"/>
    <lineage>
        <taxon>Eukaryota</taxon>
        <taxon>Viridiplantae</taxon>
        <taxon>Streptophyta</taxon>
        <taxon>Embryophyta</taxon>
        <taxon>Tracheophyta</taxon>
        <taxon>Spermatophyta</taxon>
        <taxon>Magnoliopsida</taxon>
        <taxon>eudicotyledons</taxon>
        <taxon>Gunneridae</taxon>
        <taxon>Pentapetalae</taxon>
        <taxon>rosids</taxon>
        <taxon>malvids</taxon>
        <taxon>Brassicales</taxon>
        <taxon>Brassicaceae</taxon>
        <taxon>Brassiceae</taxon>
        <taxon>Brassica</taxon>
    </lineage>
</organism>
<dbReference type="Gene3D" id="1.20.1280.50">
    <property type="match status" value="1"/>
</dbReference>
<dbReference type="Pfam" id="PF08387">
    <property type="entry name" value="FBD"/>
    <property type="match status" value="1"/>
</dbReference>
<feature type="non-terminal residue" evidence="3">
    <location>
        <position position="1"/>
    </location>
</feature>
<dbReference type="PANTHER" id="PTHR31900">
    <property type="entry name" value="F-BOX/RNI SUPERFAMILY PROTEIN-RELATED"/>
    <property type="match status" value="1"/>
</dbReference>
<dbReference type="SMART" id="SM00256">
    <property type="entry name" value="FBOX"/>
    <property type="match status" value="1"/>
</dbReference>